<keyword evidence="1" id="KW-0812">Transmembrane</keyword>
<gene>
    <name evidence="2" type="ORF">C1H46_009069</name>
</gene>
<evidence type="ECO:0000256" key="1">
    <source>
        <dbReference type="SAM" id="Phobius"/>
    </source>
</evidence>
<keyword evidence="3" id="KW-1185">Reference proteome</keyword>
<organism evidence="2 3">
    <name type="scientific">Malus baccata</name>
    <name type="common">Siberian crab apple</name>
    <name type="synonym">Pyrus baccata</name>
    <dbReference type="NCBI Taxonomy" id="106549"/>
    <lineage>
        <taxon>Eukaryota</taxon>
        <taxon>Viridiplantae</taxon>
        <taxon>Streptophyta</taxon>
        <taxon>Embryophyta</taxon>
        <taxon>Tracheophyta</taxon>
        <taxon>Spermatophyta</taxon>
        <taxon>Magnoliopsida</taxon>
        <taxon>eudicotyledons</taxon>
        <taxon>Gunneridae</taxon>
        <taxon>Pentapetalae</taxon>
        <taxon>rosids</taxon>
        <taxon>fabids</taxon>
        <taxon>Rosales</taxon>
        <taxon>Rosaceae</taxon>
        <taxon>Amygdaloideae</taxon>
        <taxon>Maleae</taxon>
        <taxon>Malus</taxon>
    </lineage>
</organism>
<comment type="caution">
    <text evidence="2">The sequence shown here is derived from an EMBL/GenBank/DDBJ whole genome shotgun (WGS) entry which is preliminary data.</text>
</comment>
<name>A0A540N2Q3_MALBA</name>
<proteinExistence type="predicted"/>
<sequence>MVFLMFVFFVYYNSVQVCIGYMIVMDRFEARLMMVSDLDHTMAQLREVTLQEENAVYERAISCENKIQEKIQEADLLKRKLMMRLEYIVFLLMETKTLSENL</sequence>
<dbReference type="EMBL" id="VIEB01000125">
    <property type="protein sequence ID" value="TQE05294.1"/>
    <property type="molecule type" value="Genomic_DNA"/>
</dbReference>
<keyword evidence="1" id="KW-0472">Membrane</keyword>
<accession>A0A540N2Q3</accession>
<dbReference type="Proteomes" id="UP000315295">
    <property type="component" value="Unassembled WGS sequence"/>
</dbReference>
<evidence type="ECO:0000313" key="3">
    <source>
        <dbReference type="Proteomes" id="UP000315295"/>
    </source>
</evidence>
<protein>
    <submittedName>
        <fullName evidence="2">Uncharacterized protein</fullName>
    </submittedName>
</protein>
<feature type="transmembrane region" description="Helical" evidence="1">
    <location>
        <begin position="6"/>
        <end position="24"/>
    </location>
</feature>
<dbReference type="AlphaFoldDB" id="A0A540N2Q3"/>
<evidence type="ECO:0000313" key="2">
    <source>
        <dbReference type="EMBL" id="TQE05294.1"/>
    </source>
</evidence>
<reference evidence="2 3" key="1">
    <citation type="journal article" date="2019" name="G3 (Bethesda)">
        <title>Sequencing of a Wild Apple (Malus baccata) Genome Unravels the Differences Between Cultivated and Wild Apple Species Regarding Disease Resistance and Cold Tolerance.</title>
        <authorList>
            <person name="Chen X."/>
        </authorList>
    </citation>
    <scope>NUCLEOTIDE SEQUENCE [LARGE SCALE GENOMIC DNA]</scope>
    <source>
        <strain evidence="3">cv. Shandingzi</strain>
        <tissue evidence="2">Leaves</tissue>
    </source>
</reference>
<keyword evidence="1" id="KW-1133">Transmembrane helix</keyword>